<dbReference type="InterPro" id="IPR012334">
    <property type="entry name" value="Pectin_lyas_fold"/>
</dbReference>
<evidence type="ECO:0000256" key="2">
    <source>
        <dbReference type="ARBA" id="ARBA00022801"/>
    </source>
</evidence>
<dbReference type="PANTHER" id="PTHR31339:SF9">
    <property type="entry name" value="PLASMIN AND FIBRONECTIN-BINDING PROTEIN A"/>
    <property type="match status" value="1"/>
</dbReference>
<dbReference type="InterPro" id="IPR011050">
    <property type="entry name" value="Pectin_lyase_fold/virulence"/>
</dbReference>
<dbReference type="PANTHER" id="PTHR31339">
    <property type="entry name" value="PECTIN LYASE-RELATED"/>
    <property type="match status" value="1"/>
</dbReference>
<name>A0A0W8FXV8_9ZZZZ</name>
<dbReference type="SUPFAM" id="SSF51126">
    <property type="entry name" value="Pectin lyase-like"/>
    <property type="match status" value="1"/>
</dbReference>
<keyword evidence="2 4" id="KW-0378">Hydrolase</keyword>
<sequence length="503" mass="55436">MDLGAVADGKTLSTEAIQKAVDKCSEIGGTVLIPAGTFLTGSIELKSNVDIYLQQGALLLGSTNIDDYKSFIPELKSYNDLFLEYSIFYAEKKENISIRGEGTIDGQGWAFQATTLKKPDRYKNRPYVIRFVQCKNIKIMDVTLQNSAMWMQQYLACEDLIIRGIRVYNHVNKNNDMIDIDGCKNVIISDCIGDTDDDALTLKSTSPHITENVTITNCVLSSHCNAIKFGTESTGGFRNITISNIVIKPSSSETKIYGFDEGISGITLATVDGGIIEGILINNIRIDGPQVPIYLRLGNRARKHTENAPTPEVGIFKDVMISNVIATNIKSTGSSITGIPGHKIKNVILENISIEYGGGGTLEDADKIIPELEDHYPESTKWGLLPSYGFYVRHAENITLNNIEVKFKEPELRPAFIFENVVGLRMSLIKAECDQNTKSIIKFNNVIDAAIFNSMAASPVENFLIVEGEDSNKIRLIGNDFSNVNESVLNKTNAEIKLNGNIR</sequence>
<keyword evidence="3 4" id="KW-0326">Glycosidase</keyword>
<comment type="caution">
    <text evidence="4">The sequence shown here is derived from an EMBL/GenBank/DDBJ whole genome shotgun (WGS) entry which is preliminary data.</text>
</comment>
<dbReference type="GO" id="GO:0004650">
    <property type="term" value="F:polygalacturonase activity"/>
    <property type="evidence" value="ECO:0007669"/>
    <property type="project" value="UniProtKB-EC"/>
</dbReference>
<dbReference type="EC" id="3.2.1.15" evidence="4"/>
<dbReference type="InterPro" id="IPR000743">
    <property type="entry name" value="Glyco_hydro_28"/>
</dbReference>
<protein>
    <submittedName>
        <fullName evidence="4">Polygalacturonase</fullName>
        <ecNumber evidence="4">3.2.1.15</ecNumber>
    </submittedName>
</protein>
<proteinExistence type="inferred from homology"/>
<reference evidence="4" key="1">
    <citation type="journal article" date="2015" name="Proc. Natl. Acad. Sci. U.S.A.">
        <title>Networks of energetic and metabolic interactions define dynamics in microbial communities.</title>
        <authorList>
            <person name="Embree M."/>
            <person name="Liu J.K."/>
            <person name="Al-Bassam M.M."/>
            <person name="Zengler K."/>
        </authorList>
    </citation>
    <scope>NUCLEOTIDE SEQUENCE</scope>
</reference>
<dbReference type="AlphaFoldDB" id="A0A0W8FXV8"/>
<dbReference type="Gene3D" id="2.160.20.10">
    <property type="entry name" value="Single-stranded right-handed beta-helix, Pectin lyase-like"/>
    <property type="match status" value="1"/>
</dbReference>
<evidence type="ECO:0000313" key="4">
    <source>
        <dbReference type="EMBL" id="KUG25749.1"/>
    </source>
</evidence>
<gene>
    <name evidence="4" type="ORF">ASZ90_004422</name>
</gene>
<evidence type="ECO:0000256" key="3">
    <source>
        <dbReference type="ARBA" id="ARBA00023295"/>
    </source>
</evidence>
<accession>A0A0W8FXV8</accession>
<organism evidence="4">
    <name type="scientific">hydrocarbon metagenome</name>
    <dbReference type="NCBI Taxonomy" id="938273"/>
    <lineage>
        <taxon>unclassified sequences</taxon>
        <taxon>metagenomes</taxon>
        <taxon>ecological metagenomes</taxon>
    </lineage>
</organism>
<dbReference type="EMBL" id="LNQE01000609">
    <property type="protein sequence ID" value="KUG25749.1"/>
    <property type="molecule type" value="Genomic_DNA"/>
</dbReference>
<dbReference type="GO" id="GO:0005975">
    <property type="term" value="P:carbohydrate metabolic process"/>
    <property type="evidence" value="ECO:0007669"/>
    <property type="project" value="InterPro"/>
</dbReference>
<evidence type="ECO:0000256" key="1">
    <source>
        <dbReference type="ARBA" id="ARBA00008834"/>
    </source>
</evidence>
<dbReference type="Pfam" id="PF00295">
    <property type="entry name" value="Glyco_hydro_28"/>
    <property type="match status" value="1"/>
</dbReference>
<comment type="similarity">
    <text evidence="1">Belongs to the glycosyl hydrolase 28 family.</text>
</comment>
<dbReference type="InterPro" id="IPR051801">
    <property type="entry name" value="GH28_Enzymes"/>
</dbReference>